<dbReference type="SUPFAM" id="SSF46458">
    <property type="entry name" value="Globin-like"/>
    <property type="match status" value="1"/>
</dbReference>
<evidence type="ECO:0000313" key="9">
    <source>
        <dbReference type="Proteomes" id="UP000094893"/>
    </source>
</evidence>
<evidence type="ECO:0000256" key="6">
    <source>
        <dbReference type="SAM" id="SignalP"/>
    </source>
</evidence>
<evidence type="ECO:0000256" key="1">
    <source>
        <dbReference type="ARBA" id="ARBA00022448"/>
    </source>
</evidence>
<dbReference type="RefSeq" id="WP_010637183.1">
    <property type="nucleotide sequence ID" value="NZ_JABBDT010000152.1"/>
</dbReference>
<dbReference type="Pfam" id="PF01152">
    <property type="entry name" value="Bac_globin"/>
    <property type="match status" value="1"/>
</dbReference>
<keyword evidence="4 5" id="KW-0408">Iron</keyword>
<keyword evidence="1" id="KW-0813">Transport</keyword>
<comment type="caution">
    <text evidence="7">The sequence shown here is derived from an EMBL/GenBank/DDBJ whole genome shotgun (WGS) entry which is preliminary data.</text>
</comment>
<evidence type="ECO:0000313" key="7">
    <source>
        <dbReference type="EMBL" id="OCX69166.1"/>
    </source>
</evidence>
<dbReference type="STRING" id="930.GCA_002079865_03501"/>
<organism evidence="7 10">
    <name type="scientific">Acidithiobacillus thiooxidans</name>
    <name type="common">Thiobacillus thiooxidans</name>
    <dbReference type="NCBI Taxonomy" id="930"/>
    <lineage>
        <taxon>Bacteria</taxon>
        <taxon>Pseudomonadati</taxon>
        <taxon>Pseudomonadota</taxon>
        <taxon>Acidithiobacillia</taxon>
        <taxon>Acidithiobacillales</taxon>
        <taxon>Acidithiobacillaceae</taxon>
        <taxon>Acidithiobacillus</taxon>
    </lineage>
</organism>
<dbReference type="EMBL" id="LWSA01000181">
    <property type="protein sequence ID" value="OCX71035.1"/>
    <property type="molecule type" value="Genomic_DNA"/>
</dbReference>
<dbReference type="InterPro" id="IPR012292">
    <property type="entry name" value="Globin/Proto"/>
</dbReference>
<dbReference type="InterPro" id="IPR009050">
    <property type="entry name" value="Globin-like_sf"/>
</dbReference>
<evidence type="ECO:0000313" key="8">
    <source>
        <dbReference type="EMBL" id="OCX71035.1"/>
    </source>
</evidence>
<proteinExistence type="predicted"/>
<keyword evidence="6" id="KW-0732">Signal</keyword>
<evidence type="ECO:0000256" key="2">
    <source>
        <dbReference type="ARBA" id="ARBA00022617"/>
    </source>
</evidence>
<evidence type="ECO:0000256" key="5">
    <source>
        <dbReference type="PIRSR" id="PIRSR601486-1"/>
    </source>
</evidence>
<accession>A0A1C2HZJ4</accession>
<keyword evidence="10" id="KW-1185">Reference proteome</keyword>
<dbReference type="Gene3D" id="1.10.490.10">
    <property type="entry name" value="Globins"/>
    <property type="match status" value="1"/>
</dbReference>
<dbReference type="Proteomes" id="UP000094893">
    <property type="component" value="Unassembled WGS sequence"/>
</dbReference>
<dbReference type="CDD" id="cd00454">
    <property type="entry name" value="TrHb1_N"/>
    <property type="match status" value="1"/>
</dbReference>
<dbReference type="InterPro" id="IPR001486">
    <property type="entry name" value="Hemoglobin_trunc"/>
</dbReference>
<dbReference type="GO" id="GO:0046872">
    <property type="term" value="F:metal ion binding"/>
    <property type="evidence" value="ECO:0007669"/>
    <property type="project" value="UniProtKB-KW"/>
</dbReference>
<keyword evidence="3 5" id="KW-0479">Metal-binding</keyword>
<protein>
    <submittedName>
        <fullName evidence="7">Cyanoglobin</fullName>
    </submittedName>
</protein>
<evidence type="ECO:0000313" key="10">
    <source>
        <dbReference type="Proteomes" id="UP000095008"/>
    </source>
</evidence>
<reference evidence="7 9" key="1">
    <citation type="journal article" date="2016" name="Int. J. Mol. Sci.">
        <title>Comparative genomics of the extreme acidophile Acidithiobacillus thiooxidans reveals intraspecific divergence and niche adaptation.</title>
        <authorList>
            <person name="Zhang X."/>
            <person name="Feng X."/>
            <person name="Tao J."/>
            <person name="Ma L."/>
            <person name="Xiao Y."/>
            <person name="Liang Y."/>
            <person name="Liu X."/>
            <person name="Yin H."/>
        </authorList>
    </citation>
    <scope>NUCLEOTIDE SEQUENCE [LARGE SCALE GENOMIC DNA]</scope>
    <source>
        <strain evidence="8 9">A02</strain>
        <strain evidence="7">DXS-W</strain>
    </source>
</reference>
<name>A0A1C2HZJ4_ACITH</name>
<dbReference type="AlphaFoldDB" id="A0A1C2HZJ4"/>
<evidence type="ECO:0000256" key="4">
    <source>
        <dbReference type="ARBA" id="ARBA00023004"/>
    </source>
</evidence>
<evidence type="ECO:0000256" key="3">
    <source>
        <dbReference type="ARBA" id="ARBA00022723"/>
    </source>
</evidence>
<feature type="binding site" description="distal binding residue" evidence="5">
    <location>
        <position position="105"/>
    </location>
    <ligand>
        <name>heme</name>
        <dbReference type="ChEBI" id="CHEBI:30413"/>
    </ligand>
    <ligandPart>
        <name>Fe</name>
        <dbReference type="ChEBI" id="CHEBI:18248"/>
    </ligandPart>
</feature>
<feature type="signal peptide" evidence="6">
    <location>
        <begin position="1"/>
        <end position="36"/>
    </location>
</feature>
<gene>
    <name evidence="7" type="ORF">A6M23_15855</name>
    <name evidence="8" type="ORF">A6P07_12915</name>
</gene>
<sequence>MSFIPTSSRFSAVAKGVALAAGFTAVAMMGISTASAQDYYAQYGGKAGITKLINTFVGNVANDPHINYYFAHTNIPHLKYELVQQVCMAVGGPCKYTGLSMRKAHEGMGVTTAAFNYLAQDMMDAMQTQRIPMSAQNYLIAILASMEPQIVTANGPLG</sequence>
<dbReference type="GO" id="GO:0020037">
    <property type="term" value="F:heme binding"/>
    <property type="evidence" value="ECO:0007669"/>
    <property type="project" value="InterPro"/>
</dbReference>
<dbReference type="EMBL" id="LWRY01000231">
    <property type="protein sequence ID" value="OCX69166.1"/>
    <property type="molecule type" value="Genomic_DNA"/>
</dbReference>
<keyword evidence="2 5" id="KW-0349">Heme</keyword>
<dbReference type="Proteomes" id="UP000095008">
    <property type="component" value="Unassembled WGS sequence"/>
</dbReference>
<dbReference type="GO" id="GO:0019825">
    <property type="term" value="F:oxygen binding"/>
    <property type="evidence" value="ECO:0007669"/>
    <property type="project" value="InterPro"/>
</dbReference>
<dbReference type="OrthoDB" id="9795814at2"/>
<feature type="chain" id="PRO_5010466976" evidence="6">
    <location>
        <begin position="37"/>
        <end position="158"/>
    </location>
</feature>
<dbReference type="eggNOG" id="COG2346">
    <property type="taxonomic scope" value="Bacteria"/>
</dbReference>